<keyword evidence="4" id="KW-1185">Reference proteome</keyword>
<evidence type="ECO:0000256" key="1">
    <source>
        <dbReference type="SAM" id="MobiDB-lite"/>
    </source>
</evidence>
<accession>A0AAN7JK04</accession>
<evidence type="ECO:0000313" key="4">
    <source>
        <dbReference type="Proteomes" id="UP001345219"/>
    </source>
</evidence>
<organism evidence="3 4">
    <name type="scientific">Trapa incisa</name>
    <dbReference type="NCBI Taxonomy" id="236973"/>
    <lineage>
        <taxon>Eukaryota</taxon>
        <taxon>Viridiplantae</taxon>
        <taxon>Streptophyta</taxon>
        <taxon>Embryophyta</taxon>
        <taxon>Tracheophyta</taxon>
        <taxon>Spermatophyta</taxon>
        <taxon>Magnoliopsida</taxon>
        <taxon>eudicotyledons</taxon>
        <taxon>Gunneridae</taxon>
        <taxon>Pentapetalae</taxon>
        <taxon>rosids</taxon>
        <taxon>malvids</taxon>
        <taxon>Myrtales</taxon>
        <taxon>Lythraceae</taxon>
        <taxon>Trapa</taxon>
    </lineage>
</organism>
<dbReference type="EMBL" id="JAXIOK010000020">
    <property type="protein sequence ID" value="KAK4747172.1"/>
    <property type="molecule type" value="Genomic_DNA"/>
</dbReference>
<gene>
    <name evidence="3" type="ORF">SAY87_026209</name>
</gene>
<dbReference type="Pfam" id="PF13837">
    <property type="entry name" value="Myb_DNA-bind_4"/>
    <property type="match status" value="1"/>
</dbReference>
<reference evidence="3 4" key="1">
    <citation type="journal article" date="2023" name="Hortic Res">
        <title>Pangenome of water caltrop reveals structural variations and asymmetric subgenome divergence after allopolyploidization.</title>
        <authorList>
            <person name="Zhang X."/>
            <person name="Chen Y."/>
            <person name="Wang L."/>
            <person name="Yuan Y."/>
            <person name="Fang M."/>
            <person name="Shi L."/>
            <person name="Lu R."/>
            <person name="Comes H.P."/>
            <person name="Ma Y."/>
            <person name="Chen Y."/>
            <person name="Huang G."/>
            <person name="Zhou Y."/>
            <person name="Zheng Z."/>
            <person name="Qiu Y."/>
        </authorList>
    </citation>
    <scope>NUCLEOTIDE SEQUENCE [LARGE SCALE GENOMIC DNA]</scope>
    <source>
        <tissue evidence="3">Roots</tissue>
    </source>
</reference>
<protein>
    <recommendedName>
        <fullName evidence="2">Myb/SANT-like DNA-binding domain-containing protein</fullName>
    </recommendedName>
</protein>
<dbReference type="PANTHER" id="PTHR31307:SF3">
    <property type="entry name" value="HOMEODOMAIN-LIKE SUPERFAMILY PROTEIN"/>
    <property type="match status" value="1"/>
</dbReference>
<sequence length="324" mass="36879">MATSPSSPSSNKPSGPDTTAAADTAAAPTSPSPKPPPATWGHQETVHLIQIYQDRWYSNNRVHLKSPQWEEVAAALTARSDSSRKLPPKTSIQCRHKMEKLRKRFRAERQRGGGGPTGWPYYDLMDRLERGPKFFARPITIIPHRAKASNFHSNIHSSRGQVDDDYDEDEGEPGDYGRDNDNYEEDEEEAPYSRSQSINYILRRPAMVNRFPSVRSFSDTAVPGFVPRHLSSKRTREEEATDAEVVQEESERMRKAAIWKMAEEIRAFAETFVGMEGAKMEMMKKAEKSRLEMESKRMEMILESQRKIVEAIADAFSSPREEVE</sequence>
<feature type="compositionally biased region" description="Acidic residues" evidence="1">
    <location>
        <begin position="163"/>
        <end position="173"/>
    </location>
</feature>
<dbReference type="InterPro" id="IPR044822">
    <property type="entry name" value="Myb_DNA-bind_4"/>
</dbReference>
<feature type="region of interest" description="Disordered" evidence="1">
    <location>
        <begin position="1"/>
        <end position="42"/>
    </location>
</feature>
<feature type="region of interest" description="Disordered" evidence="1">
    <location>
        <begin position="152"/>
        <end position="194"/>
    </location>
</feature>
<dbReference type="InterPro" id="IPR044823">
    <property type="entry name" value="ASIL1/2-like"/>
</dbReference>
<dbReference type="PANTHER" id="PTHR31307">
    <property type="entry name" value="TRIHELIX TRANSCRIPTION FACTOR ASIL2"/>
    <property type="match status" value="1"/>
</dbReference>
<feature type="domain" description="Myb/SANT-like DNA-binding" evidence="2">
    <location>
        <begin position="39"/>
        <end position="128"/>
    </location>
</feature>
<feature type="compositionally biased region" description="Low complexity" evidence="1">
    <location>
        <begin position="1"/>
        <end position="29"/>
    </location>
</feature>
<dbReference type="SMART" id="SM00595">
    <property type="entry name" value="MADF"/>
    <property type="match status" value="1"/>
</dbReference>
<evidence type="ECO:0000313" key="3">
    <source>
        <dbReference type="EMBL" id="KAK4747172.1"/>
    </source>
</evidence>
<name>A0AAN7JK04_9MYRT</name>
<proteinExistence type="predicted"/>
<evidence type="ECO:0000259" key="2">
    <source>
        <dbReference type="Pfam" id="PF13837"/>
    </source>
</evidence>
<comment type="caution">
    <text evidence="3">The sequence shown here is derived from an EMBL/GenBank/DDBJ whole genome shotgun (WGS) entry which is preliminary data.</text>
</comment>
<dbReference type="Proteomes" id="UP001345219">
    <property type="component" value="Chromosome 20"/>
</dbReference>
<dbReference type="AlphaFoldDB" id="A0AAN7JK04"/>
<dbReference type="Gene3D" id="1.10.10.60">
    <property type="entry name" value="Homeodomain-like"/>
    <property type="match status" value="1"/>
</dbReference>